<dbReference type="AlphaFoldDB" id="A0A5D2RNR5"/>
<keyword evidence="2" id="KW-1185">Reference proteome</keyword>
<dbReference type="Proteomes" id="UP000322667">
    <property type="component" value="Chromosome A01"/>
</dbReference>
<evidence type="ECO:0000313" key="2">
    <source>
        <dbReference type="Proteomes" id="UP000322667"/>
    </source>
</evidence>
<dbReference type="EMBL" id="CM017610">
    <property type="protein sequence ID" value="TYI42469.1"/>
    <property type="molecule type" value="Genomic_DNA"/>
</dbReference>
<evidence type="ECO:0000313" key="1">
    <source>
        <dbReference type="EMBL" id="TYI42469.1"/>
    </source>
</evidence>
<accession>A0A5D2RNR5</accession>
<name>A0A5D2RNR5_GOSTO</name>
<organism evidence="1 2">
    <name type="scientific">Gossypium tomentosum</name>
    <name type="common">Hawaiian cotton</name>
    <name type="synonym">Gossypium sandvicense</name>
    <dbReference type="NCBI Taxonomy" id="34277"/>
    <lineage>
        <taxon>Eukaryota</taxon>
        <taxon>Viridiplantae</taxon>
        <taxon>Streptophyta</taxon>
        <taxon>Embryophyta</taxon>
        <taxon>Tracheophyta</taxon>
        <taxon>Spermatophyta</taxon>
        <taxon>Magnoliopsida</taxon>
        <taxon>eudicotyledons</taxon>
        <taxon>Gunneridae</taxon>
        <taxon>Pentapetalae</taxon>
        <taxon>rosids</taxon>
        <taxon>malvids</taxon>
        <taxon>Malvales</taxon>
        <taxon>Malvaceae</taxon>
        <taxon>Malvoideae</taxon>
        <taxon>Gossypium</taxon>
    </lineage>
</organism>
<protein>
    <submittedName>
        <fullName evidence="1">Uncharacterized protein</fullName>
    </submittedName>
</protein>
<sequence>MEGLTRNLPSTQLGFHLYLEIIFLPYRKLGYCFELPLSLFIQMVGNVFPKSPTLYLCNQSIYQRCDYKSKQEKDVKNLARIRVGSL</sequence>
<reference evidence="1 2" key="1">
    <citation type="submission" date="2019-07" db="EMBL/GenBank/DDBJ databases">
        <title>WGS assembly of Gossypium tomentosum.</title>
        <authorList>
            <person name="Chen Z.J."/>
            <person name="Sreedasyam A."/>
            <person name="Ando A."/>
            <person name="Song Q."/>
            <person name="De L."/>
            <person name="Hulse-Kemp A."/>
            <person name="Ding M."/>
            <person name="Ye W."/>
            <person name="Kirkbride R."/>
            <person name="Jenkins J."/>
            <person name="Plott C."/>
            <person name="Lovell J."/>
            <person name="Lin Y.-M."/>
            <person name="Vaughn R."/>
            <person name="Liu B."/>
            <person name="Li W."/>
            <person name="Simpson S."/>
            <person name="Scheffler B."/>
            <person name="Saski C."/>
            <person name="Grover C."/>
            <person name="Hu G."/>
            <person name="Conover J."/>
            <person name="Carlson J."/>
            <person name="Shu S."/>
            <person name="Boston L."/>
            <person name="Williams M."/>
            <person name="Peterson D."/>
            <person name="Mcgee K."/>
            <person name="Jones D."/>
            <person name="Wendel J."/>
            <person name="Stelly D."/>
            <person name="Grimwood J."/>
            <person name="Schmutz J."/>
        </authorList>
    </citation>
    <scope>NUCLEOTIDE SEQUENCE [LARGE SCALE GENOMIC DNA]</scope>
    <source>
        <strain evidence="1">7179.01</strain>
    </source>
</reference>
<proteinExistence type="predicted"/>
<gene>
    <name evidence="1" type="ORF">ES332_A01G101000v1</name>
</gene>